<dbReference type="SUPFAM" id="SSF56042">
    <property type="entry name" value="PurM C-terminal domain-like"/>
    <property type="match status" value="2"/>
</dbReference>
<comment type="subunit">
    <text evidence="8">Monomer. Part of the FGAM synthase complex composed of 1 PurL, 1 PurQ and 2 PurS subunits.</text>
</comment>
<dbReference type="CDD" id="cd02204">
    <property type="entry name" value="PurL_repeat2"/>
    <property type="match status" value="1"/>
</dbReference>
<feature type="binding site" evidence="8">
    <location>
        <position position="133"/>
    </location>
    <ligand>
        <name>Mg(2+)</name>
        <dbReference type="ChEBI" id="CHEBI:18420"/>
        <label>2</label>
    </ligand>
</feature>
<feature type="binding site" evidence="8">
    <location>
        <position position="285"/>
    </location>
    <ligand>
        <name>Mg(2+)</name>
        <dbReference type="ChEBI" id="CHEBI:18420"/>
        <label>2</label>
    </ligand>
</feature>
<feature type="binding site" evidence="8">
    <location>
        <position position="107"/>
    </location>
    <ligand>
        <name>ATP</name>
        <dbReference type="ChEBI" id="CHEBI:30616"/>
    </ligand>
</feature>
<comment type="caution">
    <text evidence="8">Lacks conserved residue(s) required for the propagation of feature annotation.</text>
</comment>
<name>A0A2A9D354_9MICO</name>
<dbReference type="InterPro" id="IPR010918">
    <property type="entry name" value="PurM-like_C_dom"/>
</dbReference>
<dbReference type="Gene3D" id="3.30.1330.10">
    <property type="entry name" value="PurM-like, N-terminal domain"/>
    <property type="match status" value="2"/>
</dbReference>
<dbReference type="GO" id="GO:0004642">
    <property type="term" value="F:phosphoribosylformylglycinamidine synthase activity"/>
    <property type="evidence" value="ECO:0007669"/>
    <property type="project" value="UniProtKB-UniRule"/>
</dbReference>
<keyword evidence="1 8" id="KW-0963">Cytoplasm</keyword>
<dbReference type="EC" id="6.3.5.3" evidence="8"/>
<dbReference type="CDD" id="cd02203">
    <property type="entry name" value="PurL_repeat1"/>
    <property type="match status" value="1"/>
</dbReference>
<keyword evidence="3 8" id="KW-0479">Metal-binding</keyword>
<keyword evidence="5 8" id="KW-0658">Purine biosynthesis</keyword>
<evidence type="ECO:0000256" key="6">
    <source>
        <dbReference type="ARBA" id="ARBA00022840"/>
    </source>
</evidence>
<feature type="active site" description="Proton acceptor" evidence="8">
    <location>
        <position position="111"/>
    </location>
</feature>
<dbReference type="Pfam" id="PF02769">
    <property type="entry name" value="AIRS_C"/>
    <property type="match status" value="2"/>
</dbReference>
<dbReference type="GO" id="GO:0005524">
    <property type="term" value="F:ATP binding"/>
    <property type="evidence" value="ECO:0007669"/>
    <property type="project" value="UniProtKB-UniRule"/>
</dbReference>
<feature type="binding site" evidence="8">
    <location>
        <position position="555"/>
    </location>
    <ligand>
        <name>Mg(2+)</name>
        <dbReference type="ChEBI" id="CHEBI:18420"/>
        <label>1</label>
    </ligand>
</feature>
<dbReference type="GO" id="GO:0000287">
    <property type="term" value="F:magnesium ion binding"/>
    <property type="evidence" value="ECO:0007669"/>
    <property type="project" value="UniProtKB-UniRule"/>
</dbReference>
<comment type="caution">
    <text evidence="12">The sequence shown here is derived from an EMBL/GenBank/DDBJ whole genome shotgun (WGS) entry which is preliminary data.</text>
</comment>
<dbReference type="OrthoDB" id="9804441at2"/>
<dbReference type="EMBL" id="PDJD01000001">
    <property type="protein sequence ID" value="PFG20776.1"/>
    <property type="molecule type" value="Genomic_DNA"/>
</dbReference>
<dbReference type="AlphaFoldDB" id="A0A2A9D354"/>
<dbReference type="SUPFAM" id="SSF55326">
    <property type="entry name" value="PurM N-terminal domain-like"/>
    <property type="match status" value="2"/>
</dbReference>
<dbReference type="UniPathway" id="UPA00074">
    <property type="reaction ID" value="UER00128"/>
</dbReference>
<reference evidence="12 13" key="1">
    <citation type="submission" date="2017-10" db="EMBL/GenBank/DDBJ databases">
        <title>Sequencing the genomes of 1000 actinobacteria strains.</title>
        <authorList>
            <person name="Klenk H.-P."/>
        </authorList>
    </citation>
    <scope>NUCLEOTIDE SEQUENCE [LARGE SCALE GENOMIC DNA]</scope>
    <source>
        <strain evidence="12 13">DSM 21801</strain>
    </source>
</reference>
<dbReference type="HAMAP" id="MF_00420">
    <property type="entry name" value="PurL_2"/>
    <property type="match status" value="1"/>
</dbReference>
<evidence type="ECO:0000259" key="10">
    <source>
        <dbReference type="Pfam" id="PF02769"/>
    </source>
</evidence>
<feature type="domain" description="Phosphoribosylformylglycinamidine synthase linker" evidence="11">
    <location>
        <begin position="26"/>
        <end position="64"/>
    </location>
</feature>
<keyword evidence="7 8" id="KW-0460">Magnesium</keyword>
<comment type="catalytic activity">
    <reaction evidence="8">
        <text>N(2)-formyl-N(1)-(5-phospho-beta-D-ribosyl)glycinamide + L-glutamine + ATP + H2O = 2-formamido-N(1)-(5-O-phospho-beta-D-ribosyl)acetamidine + L-glutamate + ADP + phosphate + H(+)</text>
        <dbReference type="Rhea" id="RHEA:17129"/>
        <dbReference type="ChEBI" id="CHEBI:15377"/>
        <dbReference type="ChEBI" id="CHEBI:15378"/>
        <dbReference type="ChEBI" id="CHEBI:29985"/>
        <dbReference type="ChEBI" id="CHEBI:30616"/>
        <dbReference type="ChEBI" id="CHEBI:43474"/>
        <dbReference type="ChEBI" id="CHEBI:58359"/>
        <dbReference type="ChEBI" id="CHEBI:147286"/>
        <dbReference type="ChEBI" id="CHEBI:147287"/>
        <dbReference type="ChEBI" id="CHEBI:456216"/>
        <dbReference type="EC" id="6.3.5.3"/>
    </reaction>
</comment>
<dbReference type="InterPro" id="IPR010074">
    <property type="entry name" value="PRibForGlyAmidine_synth_PurL"/>
</dbReference>
<dbReference type="NCBIfam" id="NF002290">
    <property type="entry name" value="PRK01213.1"/>
    <property type="match status" value="1"/>
</dbReference>
<comment type="pathway">
    <text evidence="8">Purine metabolism; IMP biosynthesis via de novo pathway; 5-amino-1-(5-phospho-D-ribosyl)imidazole from N(2)-formyl-N(1)-(5-phospho-D-ribosyl)glycinamide: step 1/2.</text>
</comment>
<feature type="binding site" evidence="8">
    <location>
        <begin position="329"/>
        <end position="331"/>
    </location>
    <ligand>
        <name>substrate</name>
    </ligand>
</feature>
<dbReference type="Pfam" id="PF18072">
    <property type="entry name" value="FGAR-AT_linker"/>
    <property type="match status" value="1"/>
</dbReference>
<dbReference type="Proteomes" id="UP000224915">
    <property type="component" value="Unassembled WGS sequence"/>
</dbReference>
<keyword evidence="4 8" id="KW-0547">Nucleotide-binding</keyword>
<feature type="domain" description="PurM-like N-terminal" evidence="9">
    <location>
        <begin position="90"/>
        <end position="204"/>
    </location>
</feature>
<evidence type="ECO:0000259" key="11">
    <source>
        <dbReference type="Pfam" id="PF18072"/>
    </source>
</evidence>
<dbReference type="InterPro" id="IPR041609">
    <property type="entry name" value="PurL_linker"/>
</dbReference>
<organism evidence="12 13">
    <name type="scientific">Serinibacter salmoneus</name>
    <dbReference type="NCBI Taxonomy" id="556530"/>
    <lineage>
        <taxon>Bacteria</taxon>
        <taxon>Bacillati</taxon>
        <taxon>Actinomycetota</taxon>
        <taxon>Actinomycetes</taxon>
        <taxon>Micrococcales</taxon>
        <taxon>Beutenbergiaceae</taxon>
        <taxon>Serinibacter</taxon>
    </lineage>
</organism>
<evidence type="ECO:0000256" key="7">
    <source>
        <dbReference type="ARBA" id="ARBA00022842"/>
    </source>
</evidence>
<dbReference type="NCBIfam" id="TIGR01736">
    <property type="entry name" value="FGAM_synth_II"/>
    <property type="match status" value="1"/>
</dbReference>
<evidence type="ECO:0000256" key="2">
    <source>
        <dbReference type="ARBA" id="ARBA00022598"/>
    </source>
</evidence>
<comment type="function">
    <text evidence="8">Part of the phosphoribosylformylglycinamidine synthase complex involved in the purines biosynthetic pathway. Catalyzes the ATP-dependent conversion of formylglycinamide ribonucleotide (FGAR) and glutamine to yield formylglycinamidine ribonucleotide (FGAM) and glutamate. The FGAM synthase complex is composed of three subunits. PurQ produces an ammonia molecule by converting glutamine to glutamate. PurL transfers the ammonia molecule to FGAR to form FGAM in an ATP-dependent manner. PurS interacts with PurQ and PurL and is thought to assist in the transfer of the ammonia molecule from PurQ to PurL.</text>
</comment>
<sequence>MSAASQLPDTVDHAAATPDVTLPFAELGLKANEYAEIVSLLGRRPTAAELAMYSVMWSEHCSYKSSKKHLRQFGEKTTPAMREHLLVGIGENAGVVDIGEGWAVTFKVESHNHPSYVEPYQGAATGVGGIVRDIISMGARPVAVMDQLRFGAIDHPDTARVVHGVVSGVGGYANSLGLPNIGGETEFDTCYQGNPLVNALCVGVLRHEDVHLANASGAGNKVVLFGARTGGDGIGGASILASETFEDGVPAKRPSVQVGDPFMEKVLIECCLELYAGGLVEGIQDLGAAGISCATSELASNGDGGMHVDLDDVPLRDPSLTAGEILMSESQERMMAVVTPEKLEAFLAVTGKWDVETAVIGEVNDSGRLTIDHQGHRIVDVDPRTVAHEGPVYDRPYARPAWQDALNADSAAALALPTTPEALRAQVMALVASPNLASAAWVTDQYDRYVQGNTAQAMPDDAGVIRVDESSGLGVAIATDANGRFAKLDPYLGAQHALAESYRNVATVGARPLAVTDCLNFGSPEDPDSMWQLVQAITGLADACQVLEVPVTGGNVSLYNGTGAPGRIDSSINPTPVVGVLGVLDDVAHATPSGWRHEGESLYLLGTTRAELDGSAWARTVHQHLGGTPPHLDLRAERALAAVLVNASRDELVTAAHDLSAGGLVQALVEGTLRFGVGAHLDLAALLERDGVETAVALFSESAGRAVVSVPRGADVAFADLCTARGVPVLRLGETSDDGELVLEGPLPLTLSLDELREAHRGTLPRYFGAGA</sequence>
<feature type="binding site" evidence="8">
    <location>
        <position position="557"/>
    </location>
    <ligand>
        <name>substrate</name>
    </ligand>
</feature>
<feature type="binding site" evidence="8">
    <location>
        <position position="132"/>
    </location>
    <ligand>
        <name>substrate</name>
    </ligand>
</feature>
<dbReference type="GO" id="GO:0005737">
    <property type="term" value="C:cytoplasm"/>
    <property type="evidence" value="ECO:0007669"/>
    <property type="project" value="UniProtKB-SubCell"/>
</dbReference>
<dbReference type="InterPro" id="IPR036921">
    <property type="entry name" value="PurM-like_N_sf"/>
</dbReference>
<proteinExistence type="inferred from homology"/>
<keyword evidence="2 8" id="KW-0436">Ligase</keyword>
<feature type="binding site" evidence="8">
    <location>
        <position position="554"/>
    </location>
    <ligand>
        <name>ATP</name>
        <dbReference type="ChEBI" id="CHEBI:30616"/>
    </ligand>
</feature>
<feature type="binding site" evidence="8">
    <location>
        <position position="257"/>
    </location>
    <ligand>
        <name>substrate</name>
    </ligand>
</feature>
<evidence type="ECO:0000256" key="5">
    <source>
        <dbReference type="ARBA" id="ARBA00022755"/>
    </source>
</evidence>
<feature type="domain" description="PurM-like C-terminal" evidence="10">
    <location>
        <begin position="598"/>
        <end position="743"/>
    </location>
</feature>
<feature type="domain" description="PurM-like C-terminal" evidence="10">
    <location>
        <begin position="218"/>
        <end position="372"/>
    </location>
</feature>
<dbReference type="InterPro" id="IPR036676">
    <property type="entry name" value="PurM-like_C_sf"/>
</dbReference>
<keyword evidence="6 8" id="KW-0067">ATP-binding</keyword>
<gene>
    <name evidence="8" type="primary">purL</name>
    <name evidence="12" type="ORF">ATL40_2390</name>
</gene>
<dbReference type="Gene3D" id="3.90.650.10">
    <property type="entry name" value="PurM-like C-terminal domain"/>
    <property type="match status" value="2"/>
</dbReference>
<evidence type="ECO:0000256" key="4">
    <source>
        <dbReference type="ARBA" id="ARBA00022741"/>
    </source>
</evidence>
<evidence type="ECO:0000256" key="1">
    <source>
        <dbReference type="ARBA" id="ARBA00022490"/>
    </source>
</evidence>
<evidence type="ECO:0000256" key="8">
    <source>
        <dbReference type="HAMAP-Rule" id="MF_00420"/>
    </source>
</evidence>
<protein>
    <recommendedName>
        <fullName evidence="8">Phosphoribosylformylglycinamidine synthase subunit PurL</fullName>
        <shortName evidence="8">FGAM synthase</shortName>
        <ecNumber evidence="8">6.3.5.3</ecNumber>
    </recommendedName>
    <alternativeName>
        <fullName evidence="8">Formylglycinamide ribonucleotide amidotransferase subunit II</fullName>
        <shortName evidence="8">FGAR amidotransferase II</shortName>
        <shortName evidence="8">FGAR-AT II</shortName>
    </alternativeName>
    <alternativeName>
        <fullName evidence="8">Glutamine amidotransferase PurL</fullName>
    </alternativeName>
    <alternativeName>
        <fullName evidence="8">Phosphoribosylformylglycinamidine synthase subunit II</fullName>
    </alternativeName>
</protein>
<dbReference type="InterPro" id="IPR016188">
    <property type="entry name" value="PurM-like_N"/>
</dbReference>
<feature type="binding site" evidence="8">
    <location>
        <position position="517"/>
    </location>
    <ligand>
        <name>ATP</name>
        <dbReference type="ChEBI" id="CHEBI:30616"/>
    </ligand>
</feature>
<feature type="binding site" evidence="8">
    <location>
        <position position="63"/>
    </location>
    <ligand>
        <name>ATP</name>
        <dbReference type="ChEBI" id="CHEBI:30616"/>
    </ligand>
</feature>
<dbReference type="PANTHER" id="PTHR43555">
    <property type="entry name" value="PHOSPHORIBOSYLFORMYLGLYCINAMIDINE SYNTHASE SUBUNIT PURL"/>
    <property type="match status" value="1"/>
</dbReference>
<dbReference type="FunFam" id="3.30.1330.10:FF:000004">
    <property type="entry name" value="Phosphoribosylformylglycinamidine synthase subunit PurL"/>
    <property type="match status" value="1"/>
</dbReference>
<evidence type="ECO:0000259" key="9">
    <source>
        <dbReference type="Pfam" id="PF00586"/>
    </source>
</evidence>
<dbReference type="PIRSF" id="PIRSF001587">
    <property type="entry name" value="FGAM_synthase_II"/>
    <property type="match status" value="1"/>
</dbReference>
<feature type="active site" evidence="8">
    <location>
        <position position="60"/>
    </location>
</feature>
<dbReference type="PANTHER" id="PTHR43555:SF1">
    <property type="entry name" value="PHOSPHORIBOSYLFORMYLGLYCINAMIDINE SYNTHASE SUBUNIT PURL"/>
    <property type="match status" value="1"/>
</dbReference>
<feature type="domain" description="PurM-like N-terminal" evidence="9">
    <location>
        <begin position="460"/>
        <end position="583"/>
    </location>
</feature>
<accession>A0A2A9D354</accession>
<feature type="binding site" evidence="8">
    <location>
        <position position="109"/>
    </location>
    <ligand>
        <name>Mg(2+)</name>
        <dbReference type="ChEBI" id="CHEBI:18420"/>
        <label>1</label>
    </ligand>
</feature>
<dbReference type="RefSeq" id="WP_098469703.1">
    <property type="nucleotide sequence ID" value="NZ_PDJD01000001.1"/>
</dbReference>
<evidence type="ECO:0000313" key="13">
    <source>
        <dbReference type="Proteomes" id="UP000224915"/>
    </source>
</evidence>
<feature type="binding site" evidence="8">
    <location>
        <begin position="110"/>
        <end position="113"/>
    </location>
    <ligand>
        <name>substrate</name>
    </ligand>
</feature>
<dbReference type="GO" id="GO:0006189">
    <property type="term" value="P:'de novo' IMP biosynthetic process"/>
    <property type="evidence" value="ECO:0007669"/>
    <property type="project" value="UniProtKB-UniRule"/>
</dbReference>
<evidence type="ECO:0000256" key="3">
    <source>
        <dbReference type="ARBA" id="ARBA00022723"/>
    </source>
</evidence>
<dbReference type="Pfam" id="PF00586">
    <property type="entry name" value="AIRS"/>
    <property type="match status" value="2"/>
</dbReference>
<keyword evidence="13" id="KW-1185">Reference proteome</keyword>
<comment type="subcellular location">
    <subcellularLocation>
        <location evidence="8">Cytoplasm</location>
    </subcellularLocation>
</comment>
<comment type="similarity">
    <text evidence="8">Belongs to the FGAMS family.</text>
</comment>
<evidence type="ECO:0000313" key="12">
    <source>
        <dbReference type="EMBL" id="PFG20776.1"/>
    </source>
</evidence>